<feature type="region of interest" description="Disordered" evidence="7">
    <location>
        <begin position="1"/>
        <end position="129"/>
    </location>
</feature>
<comment type="subunit">
    <text evidence="6">Component of the retromer complex.</text>
</comment>
<dbReference type="Gene3D" id="1.20.1270.60">
    <property type="entry name" value="Arfaptin homology (AH) domain/BAR domain"/>
    <property type="match status" value="1"/>
</dbReference>
<dbReference type="InterPro" id="IPR014461">
    <property type="entry name" value="Retromer_complex_Vps17"/>
</dbReference>
<dbReference type="Pfam" id="PF00787">
    <property type="entry name" value="PX"/>
    <property type="match status" value="1"/>
</dbReference>
<dbReference type="PANTHER" id="PTHR47433">
    <property type="entry name" value="VACUOLAR PROTEIN SORTING-ASSOCIATED PROTEIN 17"/>
    <property type="match status" value="1"/>
</dbReference>
<protein>
    <recommendedName>
        <fullName evidence="5 6">Vacuolar protein sorting-associated protein 17</fullName>
    </recommendedName>
</protein>
<dbReference type="InterPro" id="IPR053055">
    <property type="entry name" value="VPS17"/>
</dbReference>
<evidence type="ECO:0000259" key="9">
    <source>
        <dbReference type="Pfam" id="PF09325"/>
    </source>
</evidence>
<evidence type="ECO:0000256" key="6">
    <source>
        <dbReference type="PIRNR" id="PIRNR011791"/>
    </source>
</evidence>
<dbReference type="InterPro" id="IPR015404">
    <property type="entry name" value="Vps5_C"/>
</dbReference>
<evidence type="ECO:0000256" key="1">
    <source>
        <dbReference type="ARBA" id="ARBA00022448"/>
    </source>
</evidence>
<feature type="region of interest" description="Disordered" evidence="7">
    <location>
        <begin position="487"/>
        <end position="589"/>
    </location>
</feature>
<dbReference type="GO" id="GO:0042147">
    <property type="term" value="P:retrograde transport, endosome to Golgi"/>
    <property type="evidence" value="ECO:0007669"/>
    <property type="project" value="InterPro"/>
</dbReference>
<dbReference type="Gene3D" id="3.30.1520.10">
    <property type="entry name" value="Phox-like domain"/>
    <property type="match status" value="1"/>
</dbReference>
<evidence type="ECO:0000256" key="4">
    <source>
        <dbReference type="ARBA" id="ARBA00060860"/>
    </source>
</evidence>
<evidence type="ECO:0000256" key="7">
    <source>
        <dbReference type="SAM" id="MobiDB-lite"/>
    </source>
</evidence>
<feature type="domain" description="Sorting nexin/Vps5-like C-terminal" evidence="9">
    <location>
        <begin position="292"/>
        <end position="477"/>
    </location>
</feature>
<organism evidence="10 11">
    <name type="scientific">Lophiotrema nucula</name>
    <dbReference type="NCBI Taxonomy" id="690887"/>
    <lineage>
        <taxon>Eukaryota</taxon>
        <taxon>Fungi</taxon>
        <taxon>Dikarya</taxon>
        <taxon>Ascomycota</taxon>
        <taxon>Pezizomycotina</taxon>
        <taxon>Dothideomycetes</taxon>
        <taxon>Pleosporomycetidae</taxon>
        <taxon>Pleosporales</taxon>
        <taxon>Lophiotremataceae</taxon>
        <taxon>Lophiotrema</taxon>
    </lineage>
</organism>
<dbReference type="OrthoDB" id="9976382at2759"/>
<keyword evidence="3" id="KW-0175">Coiled coil</keyword>
<dbReference type="AlphaFoldDB" id="A0A6A5YI60"/>
<feature type="domain" description="PX" evidence="8">
    <location>
        <begin position="163"/>
        <end position="238"/>
    </location>
</feature>
<dbReference type="GO" id="GO:0030905">
    <property type="term" value="C:retromer, tubulation complex"/>
    <property type="evidence" value="ECO:0007669"/>
    <property type="project" value="TreeGrafter"/>
</dbReference>
<dbReference type="Proteomes" id="UP000799770">
    <property type="component" value="Unassembled WGS sequence"/>
</dbReference>
<dbReference type="CDD" id="cd06891">
    <property type="entry name" value="PX_Vps17p"/>
    <property type="match status" value="1"/>
</dbReference>
<evidence type="ECO:0000256" key="2">
    <source>
        <dbReference type="ARBA" id="ARBA00022927"/>
    </source>
</evidence>
<comment type="similarity">
    <text evidence="4 6">Belongs to the VPS17 family.</text>
</comment>
<dbReference type="FunFam" id="3.30.1520.10:FF:000034">
    <property type="entry name" value="Vacuolar protein sorting-associated protein 17"/>
    <property type="match status" value="1"/>
</dbReference>
<evidence type="ECO:0000256" key="3">
    <source>
        <dbReference type="ARBA" id="ARBA00023054"/>
    </source>
</evidence>
<evidence type="ECO:0000256" key="5">
    <source>
        <dbReference type="ARBA" id="ARBA00073022"/>
    </source>
</evidence>
<dbReference type="PANTHER" id="PTHR47433:SF1">
    <property type="entry name" value="VACUOLAR PROTEIN SORTING-ASSOCIATED PROTEIN 17"/>
    <property type="match status" value="1"/>
</dbReference>
<sequence>MDYSSLPHDPEHPGGADPWASSPQHNRTSFAQPPTSDIPSSPLPPQASPYGQESGNYGYMGDHESHGRPGTASENGDYPPRSPSQAGPQSPQPQHQAQAQDQPGNQAQQPQRYHHGARQQRQQRPQYKLQAKVTGLERTGRKDPILRFDVYTNLPKFRTTQFRDVRRLHSEFVKLGEHLISANPEAFVPAVPPPITSAGVGTDEDEARVKTSIQRWLNVVCSNDNLIRDEEMVFFVESDFGYSPVVRRKQPATGVRRKVIKQFAPPPDDTPELAAARPIVKAFYLGTMDTAQKVEKVVKSRRSLGLAESDLGVKLAAMNVQETHPGLSLAYRKLGKVIQATGDFHAAQGTSEATTLGDPLNYHSSDAFIVKETLTNRHILLRELLQAQAATKSKLSAADRLKASSSVKRDKVDEAIAALDEAKSHETYLLQKSQRVTANLLQEQRKWFTRSAAEMREAIREYVVRQIEAERRTLATLEQVRPDIRAIDGTGGLSRLGREAHPAQRRASLASSQGPKGDAWSGVPRRPGDGLNRSMSGSFAGVPEEEEGEDEDASPGGRKRASSKSQAAEEDEDRIDAKNAASRLATTTF</sequence>
<keyword evidence="11" id="KW-1185">Reference proteome</keyword>
<feature type="compositionally biased region" description="Polar residues" evidence="7">
    <location>
        <begin position="21"/>
        <end position="39"/>
    </location>
</feature>
<dbReference type="PIRSF" id="PIRSF011791">
    <property type="entry name" value="Vps17"/>
    <property type="match status" value="1"/>
</dbReference>
<comment type="function">
    <text evidence="6">Component of the membrane-associated retromer complex which is essential in endosome-to-Golgi retrograde transport.</text>
</comment>
<name>A0A6A5YI60_9PLEO</name>
<dbReference type="InterPro" id="IPR036871">
    <property type="entry name" value="PX_dom_sf"/>
</dbReference>
<dbReference type="GO" id="GO:0032266">
    <property type="term" value="F:phosphatidylinositol-3-phosphate binding"/>
    <property type="evidence" value="ECO:0007669"/>
    <property type="project" value="TreeGrafter"/>
</dbReference>
<dbReference type="EMBL" id="ML977358">
    <property type="protein sequence ID" value="KAF2106939.1"/>
    <property type="molecule type" value="Genomic_DNA"/>
</dbReference>
<dbReference type="SUPFAM" id="SSF64268">
    <property type="entry name" value="PX domain"/>
    <property type="match status" value="1"/>
</dbReference>
<keyword evidence="2 6" id="KW-0653">Protein transport</keyword>
<evidence type="ECO:0000259" key="8">
    <source>
        <dbReference type="Pfam" id="PF00787"/>
    </source>
</evidence>
<dbReference type="GO" id="GO:0005768">
    <property type="term" value="C:endosome"/>
    <property type="evidence" value="ECO:0007669"/>
    <property type="project" value="TreeGrafter"/>
</dbReference>
<dbReference type="FunFam" id="1.20.1270.60:FF:000046">
    <property type="entry name" value="Vacuolar protein sorting-associated protein 17"/>
    <property type="match status" value="1"/>
</dbReference>
<dbReference type="InterPro" id="IPR037907">
    <property type="entry name" value="Vps17_PX"/>
</dbReference>
<accession>A0A6A5YI60</accession>
<evidence type="ECO:0000313" key="11">
    <source>
        <dbReference type="Proteomes" id="UP000799770"/>
    </source>
</evidence>
<gene>
    <name evidence="10" type="ORF">BDV96DRAFT_507116</name>
</gene>
<dbReference type="GO" id="GO:0006886">
    <property type="term" value="P:intracellular protein transport"/>
    <property type="evidence" value="ECO:0007669"/>
    <property type="project" value="TreeGrafter"/>
</dbReference>
<dbReference type="InterPro" id="IPR027267">
    <property type="entry name" value="AH/BAR_dom_sf"/>
</dbReference>
<dbReference type="GO" id="GO:0005829">
    <property type="term" value="C:cytosol"/>
    <property type="evidence" value="ECO:0007669"/>
    <property type="project" value="GOC"/>
</dbReference>
<keyword evidence="1 6" id="KW-0813">Transport</keyword>
<feature type="compositionally biased region" description="Low complexity" evidence="7">
    <location>
        <begin position="83"/>
        <end position="111"/>
    </location>
</feature>
<reference evidence="10" key="1">
    <citation type="journal article" date="2020" name="Stud. Mycol.">
        <title>101 Dothideomycetes genomes: a test case for predicting lifestyles and emergence of pathogens.</title>
        <authorList>
            <person name="Haridas S."/>
            <person name="Albert R."/>
            <person name="Binder M."/>
            <person name="Bloem J."/>
            <person name="Labutti K."/>
            <person name="Salamov A."/>
            <person name="Andreopoulos B."/>
            <person name="Baker S."/>
            <person name="Barry K."/>
            <person name="Bills G."/>
            <person name="Bluhm B."/>
            <person name="Cannon C."/>
            <person name="Castanera R."/>
            <person name="Culley D."/>
            <person name="Daum C."/>
            <person name="Ezra D."/>
            <person name="Gonzalez J."/>
            <person name="Henrissat B."/>
            <person name="Kuo A."/>
            <person name="Liang C."/>
            <person name="Lipzen A."/>
            <person name="Lutzoni F."/>
            <person name="Magnuson J."/>
            <person name="Mondo S."/>
            <person name="Nolan M."/>
            <person name="Ohm R."/>
            <person name="Pangilinan J."/>
            <person name="Park H.-J."/>
            <person name="Ramirez L."/>
            <person name="Alfaro M."/>
            <person name="Sun H."/>
            <person name="Tritt A."/>
            <person name="Yoshinaga Y."/>
            <person name="Zwiers L.-H."/>
            <person name="Turgeon B."/>
            <person name="Goodwin S."/>
            <person name="Spatafora J."/>
            <person name="Crous P."/>
            <person name="Grigoriev I."/>
        </authorList>
    </citation>
    <scope>NUCLEOTIDE SEQUENCE</scope>
    <source>
        <strain evidence="10">CBS 627.86</strain>
    </source>
</reference>
<dbReference type="InterPro" id="IPR001683">
    <property type="entry name" value="PX_dom"/>
</dbReference>
<proteinExistence type="inferred from homology"/>
<dbReference type="Pfam" id="PF09325">
    <property type="entry name" value="Vps5"/>
    <property type="match status" value="1"/>
</dbReference>
<feature type="compositionally biased region" description="Acidic residues" evidence="7">
    <location>
        <begin position="543"/>
        <end position="553"/>
    </location>
</feature>
<evidence type="ECO:0000313" key="10">
    <source>
        <dbReference type="EMBL" id="KAF2106939.1"/>
    </source>
</evidence>